<organism evidence="7 8">
    <name type="scientific">Nepenthes gracilis</name>
    <name type="common">Slender pitcher plant</name>
    <dbReference type="NCBI Taxonomy" id="150966"/>
    <lineage>
        <taxon>Eukaryota</taxon>
        <taxon>Viridiplantae</taxon>
        <taxon>Streptophyta</taxon>
        <taxon>Embryophyta</taxon>
        <taxon>Tracheophyta</taxon>
        <taxon>Spermatophyta</taxon>
        <taxon>Magnoliopsida</taxon>
        <taxon>eudicotyledons</taxon>
        <taxon>Gunneridae</taxon>
        <taxon>Pentapetalae</taxon>
        <taxon>Caryophyllales</taxon>
        <taxon>Nepenthaceae</taxon>
        <taxon>Nepenthes</taxon>
    </lineage>
</organism>
<dbReference type="AlphaFoldDB" id="A0AAD3SPB1"/>
<dbReference type="Pfam" id="PF10312">
    <property type="entry name" value="Cactin_mid"/>
    <property type="match status" value="1"/>
</dbReference>
<sequence>MIQKTTMNSPTAEIAGAGAPERRRMATAGSRNTTKKRKITEEEIIGYLTKKAQKTAMQVTKKLKSQTVSGYSNDSNPFRDSNLGEIFVWLKKIERDVTQGAPLHSFSVKAEKKRQRERMEEMEKLVKRREERAIDNARCEGEIEMLATERASAEADVYEERESEFLFNQAKIRSRIRLREGRPKPIDILINYVDESVEFVVQLNHPCMIFHRLTVGELELLHKDIKLCLDVDREAVNRMEFWQPLSVLCHWELGKVMMDGVVQERSLHSSIVSDVESFLEGKNYDDLVALQSQIESDLLSVEAKVVEYWEAVLNRIDIYKAKACLNQFHGRTLRKRKQQLEQPLEDGKALKMRDLTPQEVASNRSPASQLLHDEDKHLLKPKYFAKVHAAYQWNKYNRRHYDHDNPPPKAIQGYKFNILYPQLISKKMPEYFVEEDGDRTESCILRFHGGPPYEDIAFRIANRDWDFCRKKGFKFTFEGGILRLYFNFKSYHYRR</sequence>
<evidence type="ECO:0000259" key="6">
    <source>
        <dbReference type="Pfam" id="PF10312"/>
    </source>
</evidence>
<gene>
    <name evidence="7" type="ORF">Nepgr_016175</name>
</gene>
<protein>
    <recommendedName>
        <fullName evidence="2">Splicing factor Cactin</fullName>
    </recommendedName>
</protein>
<evidence type="ECO:0000256" key="1">
    <source>
        <dbReference type="ARBA" id="ARBA00006895"/>
    </source>
</evidence>
<dbReference type="GO" id="GO:0045292">
    <property type="term" value="P:mRNA cis splicing, via spliceosome"/>
    <property type="evidence" value="ECO:0007669"/>
    <property type="project" value="TreeGrafter"/>
</dbReference>
<feature type="domain" description="Splicing factor Cactin C-terminal" evidence="5">
    <location>
        <begin position="376"/>
        <end position="495"/>
    </location>
</feature>
<dbReference type="InterPro" id="IPR018816">
    <property type="entry name" value="Cactin_central"/>
</dbReference>
<keyword evidence="3" id="KW-0175">Coiled coil</keyword>
<dbReference type="SMART" id="SM01050">
    <property type="entry name" value="CactinC_cactus"/>
    <property type="match status" value="1"/>
</dbReference>
<dbReference type="Pfam" id="PF09732">
    <property type="entry name" value="CactinC_cactus"/>
    <property type="match status" value="1"/>
</dbReference>
<evidence type="ECO:0000256" key="2">
    <source>
        <dbReference type="ARBA" id="ARBA00034534"/>
    </source>
</evidence>
<accession>A0AAD3SPB1</accession>
<comment type="caution">
    <text evidence="7">The sequence shown here is derived from an EMBL/GenBank/DDBJ whole genome shotgun (WGS) entry which is preliminary data.</text>
</comment>
<evidence type="ECO:0000256" key="3">
    <source>
        <dbReference type="SAM" id="Coils"/>
    </source>
</evidence>
<name>A0AAD3SPB1_NEPGR</name>
<feature type="region of interest" description="Disordered" evidence="4">
    <location>
        <begin position="1"/>
        <end position="38"/>
    </location>
</feature>
<dbReference type="PANTHER" id="PTHR21737:SF4">
    <property type="entry name" value="SPLICING FACTOR CACTIN"/>
    <property type="match status" value="1"/>
</dbReference>
<dbReference type="GO" id="GO:0005737">
    <property type="term" value="C:cytoplasm"/>
    <property type="evidence" value="ECO:0007669"/>
    <property type="project" value="TreeGrafter"/>
</dbReference>
<keyword evidence="8" id="KW-1185">Reference proteome</keyword>
<feature type="compositionally biased region" description="Polar residues" evidence="4">
    <location>
        <begin position="1"/>
        <end position="11"/>
    </location>
</feature>
<evidence type="ECO:0000256" key="4">
    <source>
        <dbReference type="SAM" id="MobiDB-lite"/>
    </source>
</evidence>
<proteinExistence type="inferred from homology"/>
<evidence type="ECO:0000259" key="5">
    <source>
        <dbReference type="Pfam" id="PF09732"/>
    </source>
</evidence>
<dbReference type="Proteomes" id="UP001279734">
    <property type="component" value="Unassembled WGS sequence"/>
</dbReference>
<evidence type="ECO:0000313" key="8">
    <source>
        <dbReference type="Proteomes" id="UP001279734"/>
    </source>
</evidence>
<dbReference type="InterPro" id="IPR019134">
    <property type="entry name" value="Cactin_C"/>
</dbReference>
<comment type="similarity">
    <text evidence="1">Belongs to the CACTIN family.</text>
</comment>
<feature type="domain" description="Splicing factor cactin central" evidence="6">
    <location>
        <begin position="149"/>
        <end position="329"/>
    </location>
</feature>
<dbReference type="GO" id="GO:0005681">
    <property type="term" value="C:spliceosomal complex"/>
    <property type="evidence" value="ECO:0007669"/>
    <property type="project" value="TreeGrafter"/>
</dbReference>
<feature type="coiled-coil region" evidence="3">
    <location>
        <begin position="109"/>
        <end position="156"/>
    </location>
</feature>
<evidence type="ECO:0000313" key="7">
    <source>
        <dbReference type="EMBL" id="GMH14334.1"/>
    </source>
</evidence>
<reference evidence="7" key="1">
    <citation type="submission" date="2023-05" db="EMBL/GenBank/DDBJ databases">
        <title>Nepenthes gracilis genome sequencing.</title>
        <authorList>
            <person name="Fukushima K."/>
        </authorList>
    </citation>
    <scope>NUCLEOTIDE SEQUENCE</scope>
    <source>
        <strain evidence="7">SING2019-196</strain>
    </source>
</reference>
<dbReference type="EMBL" id="BSYO01000014">
    <property type="protein sequence ID" value="GMH14334.1"/>
    <property type="molecule type" value="Genomic_DNA"/>
</dbReference>
<dbReference type="PANTHER" id="PTHR21737">
    <property type="entry name" value="POLYGLUTAMINE BINDING PROTEIN 1/MARVEL MEMBRANE-ASSOCIATING DOMAIN CONTAINING 3"/>
    <property type="match status" value="1"/>
</dbReference>